<gene>
    <name evidence="6" type="ORF">GCM10009093_01450</name>
</gene>
<proteinExistence type="inferred from homology"/>
<dbReference type="InterPro" id="IPR038765">
    <property type="entry name" value="Papain-like_cys_pep_sf"/>
</dbReference>
<feature type="domain" description="NlpC/P60" evidence="5">
    <location>
        <begin position="138"/>
        <end position="266"/>
    </location>
</feature>
<dbReference type="EMBL" id="BAAAEJ010000002">
    <property type="protein sequence ID" value="GAA0378055.1"/>
    <property type="molecule type" value="Genomic_DNA"/>
</dbReference>
<dbReference type="PROSITE" id="PS51935">
    <property type="entry name" value="NLPC_P60"/>
    <property type="match status" value="1"/>
</dbReference>
<dbReference type="SUPFAM" id="SSF54001">
    <property type="entry name" value="Cysteine proteinases"/>
    <property type="match status" value="1"/>
</dbReference>
<comment type="caution">
    <text evidence="6">The sequence shown here is derived from an EMBL/GenBank/DDBJ whole genome shotgun (WGS) entry which is preliminary data.</text>
</comment>
<dbReference type="PANTHER" id="PTHR47359">
    <property type="entry name" value="PEPTIDOGLYCAN DL-ENDOPEPTIDASE CWLO"/>
    <property type="match status" value="1"/>
</dbReference>
<dbReference type="Pfam" id="PF18348">
    <property type="entry name" value="SH3_16"/>
    <property type="match status" value="1"/>
</dbReference>
<evidence type="ECO:0000256" key="1">
    <source>
        <dbReference type="ARBA" id="ARBA00007074"/>
    </source>
</evidence>
<evidence type="ECO:0000256" key="3">
    <source>
        <dbReference type="ARBA" id="ARBA00022801"/>
    </source>
</evidence>
<dbReference type="InterPro" id="IPR041382">
    <property type="entry name" value="SH3_16"/>
</dbReference>
<dbReference type="Pfam" id="PF00877">
    <property type="entry name" value="NLPC_P60"/>
    <property type="match status" value="1"/>
</dbReference>
<evidence type="ECO:0000259" key="5">
    <source>
        <dbReference type="PROSITE" id="PS51935"/>
    </source>
</evidence>
<protein>
    <submittedName>
        <fullName evidence="6">NlpC/P60 family protein</fullName>
    </submittedName>
</protein>
<evidence type="ECO:0000256" key="2">
    <source>
        <dbReference type="ARBA" id="ARBA00022670"/>
    </source>
</evidence>
<organism evidence="6 7">
    <name type="scientific">Brevundimonas terrae</name>
    <dbReference type="NCBI Taxonomy" id="363631"/>
    <lineage>
        <taxon>Bacteria</taxon>
        <taxon>Pseudomonadati</taxon>
        <taxon>Pseudomonadota</taxon>
        <taxon>Alphaproteobacteria</taxon>
        <taxon>Caulobacterales</taxon>
        <taxon>Caulobacteraceae</taxon>
        <taxon>Brevundimonas</taxon>
    </lineage>
</organism>
<dbReference type="PANTHER" id="PTHR47359:SF3">
    <property type="entry name" value="NLP_P60 DOMAIN-CONTAINING PROTEIN-RELATED"/>
    <property type="match status" value="1"/>
</dbReference>
<dbReference type="Proteomes" id="UP001500791">
    <property type="component" value="Unassembled WGS sequence"/>
</dbReference>
<keyword evidence="3" id="KW-0378">Hydrolase</keyword>
<dbReference type="Gene3D" id="3.90.1720.10">
    <property type="entry name" value="endopeptidase domain like (from Nostoc punctiforme)"/>
    <property type="match status" value="1"/>
</dbReference>
<comment type="similarity">
    <text evidence="1">Belongs to the peptidase C40 family.</text>
</comment>
<dbReference type="InterPro" id="IPR051794">
    <property type="entry name" value="PG_Endopeptidase_C40"/>
</dbReference>
<sequence length="267" mass="28927">MSDLQSLVPPGPALILRDGERTVLAEQALEGLVRAEAYRHTTTMYCRQAIADIFADDGERIDQILHGEIFDVLEYRGDRAFGRARRDGIVGWVALEHLDKGAPLATRRVASVSAKLPLNALVTEAVEGVEDHDLQPVGDFEQEPVAVAERLLGRPHALGARSSVETDCSGLVQQALLACGLPGPRRSHAQADLGRAVSREEAARGDLVIWKTMTTDTSWTGHSAIMVDADQVIHATDIHGGVVIEALSDVETRLVADGFESAIFRRL</sequence>
<dbReference type="InterPro" id="IPR000064">
    <property type="entry name" value="NLP_P60_dom"/>
</dbReference>
<dbReference type="RefSeq" id="WP_167178355.1">
    <property type="nucleotide sequence ID" value="NZ_BAAAEJ010000002.1"/>
</dbReference>
<reference evidence="7" key="1">
    <citation type="journal article" date="2019" name="Int. J. Syst. Evol. Microbiol.">
        <title>The Global Catalogue of Microorganisms (GCM) 10K type strain sequencing project: providing services to taxonomists for standard genome sequencing and annotation.</title>
        <authorList>
            <consortium name="The Broad Institute Genomics Platform"/>
            <consortium name="The Broad Institute Genome Sequencing Center for Infectious Disease"/>
            <person name="Wu L."/>
            <person name="Ma J."/>
        </authorList>
    </citation>
    <scope>NUCLEOTIDE SEQUENCE [LARGE SCALE GENOMIC DNA]</scope>
    <source>
        <strain evidence="7">JCM 13476</strain>
    </source>
</reference>
<keyword evidence="2" id="KW-0645">Protease</keyword>
<evidence type="ECO:0000313" key="6">
    <source>
        <dbReference type="EMBL" id="GAA0378055.1"/>
    </source>
</evidence>
<evidence type="ECO:0000313" key="7">
    <source>
        <dbReference type="Proteomes" id="UP001500791"/>
    </source>
</evidence>
<evidence type="ECO:0000256" key="4">
    <source>
        <dbReference type="ARBA" id="ARBA00022807"/>
    </source>
</evidence>
<keyword evidence="7" id="KW-1185">Reference proteome</keyword>
<accession>A0ABP3HTJ7</accession>
<keyword evidence="4" id="KW-0788">Thiol protease</keyword>
<name>A0ABP3HTJ7_9CAUL</name>